<dbReference type="InterPro" id="IPR050248">
    <property type="entry name" value="Polysacc_deacetylase_ArnD"/>
</dbReference>
<feature type="domain" description="NodB homology" evidence="2">
    <location>
        <begin position="68"/>
        <end position="245"/>
    </location>
</feature>
<dbReference type="Gene3D" id="3.20.20.370">
    <property type="entry name" value="Glycoside hydrolase/deacetylase"/>
    <property type="match status" value="1"/>
</dbReference>
<evidence type="ECO:0000313" key="4">
    <source>
        <dbReference type="Proteomes" id="UP000198382"/>
    </source>
</evidence>
<evidence type="ECO:0000256" key="1">
    <source>
        <dbReference type="SAM" id="Phobius"/>
    </source>
</evidence>
<evidence type="ECO:0000259" key="2">
    <source>
        <dbReference type="PROSITE" id="PS51677"/>
    </source>
</evidence>
<dbReference type="InterPro" id="IPR011330">
    <property type="entry name" value="Glyco_hydro/deAcase_b/a-brl"/>
</dbReference>
<reference evidence="3 4" key="1">
    <citation type="submission" date="2016-11" db="EMBL/GenBank/DDBJ databases">
        <title>Whole genomes of Flavobacteriaceae.</title>
        <authorList>
            <person name="Stine C."/>
            <person name="Li C."/>
            <person name="Tadesse D."/>
        </authorList>
    </citation>
    <scope>NUCLEOTIDE SEQUENCE [LARGE SCALE GENOMIC DNA]</scope>
    <source>
        <strain evidence="3 4">DSM 15937</strain>
    </source>
</reference>
<comment type="caution">
    <text evidence="3">The sequence shown here is derived from an EMBL/GenBank/DDBJ whole genome shotgun (WGS) entry which is preliminary data.</text>
</comment>
<dbReference type="RefSeq" id="WP_074660059.1">
    <property type="nucleotide sequence ID" value="NZ_MUGV01000012.1"/>
</dbReference>
<sequence length="261" mass="29874">MITHKNISLFFIFLLLLLLLLNLYTAINLLWFIGIILIWIGLNAFGSARISSNYHIKAFCHNPSETEKKIALTFDDGPSVFTLEVLDLLKKYNAKATFFCIGKNVEKHPEIVKKIIAEGHLVGNHSYNHSKFFDFYNAAKIREEIQKTDEILEKFTSKKINFFRPPYGVTTPSIRRALKKTGHKVIGWNIRSLDGGTKDLNLIFNRIIKRVSPGGIVLLHDTGLHSVLVLEQFLQFLQQNKYEVISVEELLNLKAYGIERG</sequence>
<accession>A0ABX4BTD0</accession>
<protein>
    <submittedName>
        <fullName evidence="3">Polysaccharide deacetylase</fullName>
    </submittedName>
</protein>
<dbReference type="CDD" id="cd10917">
    <property type="entry name" value="CE4_NodB_like_6s_7s"/>
    <property type="match status" value="1"/>
</dbReference>
<dbReference type="EMBL" id="MUGV01000012">
    <property type="protein sequence ID" value="OXA80552.1"/>
    <property type="molecule type" value="Genomic_DNA"/>
</dbReference>
<dbReference type="PROSITE" id="PS51677">
    <property type="entry name" value="NODB"/>
    <property type="match status" value="1"/>
</dbReference>
<keyword evidence="1" id="KW-0812">Transmembrane</keyword>
<name>A0ABX4BTD0_FLAFR</name>
<dbReference type="Pfam" id="PF01522">
    <property type="entry name" value="Polysacc_deac_1"/>
    <property type="match status" value="1"/>
</dbReference>
<dbReference type="Proteomes" id="UP000198382">
    <property type="component" value="Unassembled WGS sequence"/>
</dbReference>
<dbReference type="SUPFAM" id="SSF88713">
    <property type="entry name" value="Glycoside hydrolase/deacetylase"/>
    <property type="match status" value="1"/>
</dbReference>
<gene>
    <name evidence="3" type="ORF">B0A65_06010</name>
</gene>
<dbReference type="PANTHER" id="PTHR10587">
    <property type="entry name" value="GLYCOSYL TRANSFERASE-RELATED"/>
    <property type="match status" value="1"/>
</dbReference>
<organism evidence="3 4">
    <name type="scientific">Flavobacterium frigidimaris</name>
    <dbReference type="NCBI Taxonomy" id="262320"/>
    <lineage>
        <taxon>Bacteria</taxon>
        <taxon>Pseudomonadati</taxon>
        <taxon>Bacteroidota</taxon>
        <taxon>Flavobacteriia</taxon>
        <taxon>Flavobacteriales</taxon>
        <taxon>Flavobacteriaceae</taxon>
        <taxon>Flavobacterium</taxon>
    </lineage>
</organism>
<feature type="transmembrane region" description="Helical" evidence="1">
    <location>
        <begin position="7"/>
        <end position="24"/>
    </location>
</feature>
<keyword evidence="1" id="KW-0472">Membrane</keyword>
<keyword evidence="1" id="KW-1133">Transmembrane helix</keyword>
<proteinExistence type="predicted"/>
<keyword evidence="4" id="KW-1185">Reference proteome</keyword>
<evidence type="ECO:0000313" key="3">
    <source>
        <dbReference type="EMBL" id="OXA80552.1"/>
    </source>
</evidence>
<dbReference type="InterPro" id="IPR002509">
    <property type="entry name" value="NODB_dom"/>
</dbReference>